<evidence type="ECO:0000256" key="5">
    <source>
        <dbReference type="SAM" id="Phobius"/>
    </source>
</evidence>
<feature type="transmembrane region" description="Helical" evidence="5">
    <location>
        <begin position="233"/>
        <end position="250"/>
    </location>
</feature>
<dbReference type="AlphaFoldDB" id="A0A4S1X3W9"/>
<accession>A0A4S1X3W9</accession>
<feature type="transmembrane region" description="Helical" evidence="5">
    <location>
        <begin position="281"/>
        <end position="299"/>
    </location>
</feature>
<dbReference type="RefSeq" id="WP_135965434.1">
    <property type="nucleotide sequence ID" value="NZ_SRXT01000008.1"/>
</dbReference>
<dbReference type="GO" id="GO:0012505">
    <property type="term" value="C:endomembrane system"/>
    <property type="evidence" value="ECO:0007669"/>
    <property type="project" value="UniProtKB-SubCell"/>
</dbReference>
<feature type="transmembrane region" description="Helical" evidence="5">
    <location>
        <begin position="320"/>
        <end position="342"/>
    </location>
</feature>
<comment type="caution">
    <text evidence="7">The sequence shown here is derived from an EMBL/GenBank/DDBJ whole genome shotgun (WGS) entry which is preliminary data.</text>
</comment>
<evidence type="ECO:0000256" key="3">
    <source>
        <dbReference type="ARBA" id="ARBA00022989"/>
    </source>
</evidence>
<feature type="transmembrane region" description="Helical" evidence="5">
    <location>
        <begin position="130"/>
        <end position="152"/>
    </location>
</feature>
<dbReference type="Pfam" id="PF05090">
    <property type="entry name" value="HTTM"/>
    <property type="match status" value="1"/>
</dbReference>
<keyword evidence="4 5" id="KW-0472">Membrane</keyword>
<comment type="subcellular location">
    <subcellularLocation>
        <location evidence="1">Endomembrane system</location>
        <topology evidence="1">Multi-pass membrane protein</topology>
    </subcellularLocation>
</comment>
<dbReference type="EMBL" id="SRXT01000008">
    <property type="protein sequence ID" value="TGX49610.1"/>
    <property type="molecule type" value="Genomic_DNA"/>
</dbReference>
<dbReference type="InterPro" id="IPR011020">
    <property type="entry name" value="HTTM-like"/>
</dbReference>
<dbReference type="OrthoDB" id="128729at2"/>
<proteinExistence type="predicted"/>
<keyword evidence="8" id="KW-1185">Reference proteome</keyword>
<feature type="transmembrane region" description="Helical" evidence="5">
    <location>
        <begin position="172"/>
        <end position="193"/>
    </location>
</feature>
<evidence type="ECO:0000256" key="1">
    <source>
        <dbReference type="ARBA" id="ARBA00004127"/>
    </source>
</evidence>
<dbReference type="InterPro" id="IPR053934">
    <property type="entry name" value="HTTM_dom"/>
</dbReference>
<evidence type="ECO:0000256" key="2">
    <source>
        <dbReference type="ARBA" id="ARBA00022692"/>
    </source>
</evidence>
<dbReference type="Proteomes" id="UP000306147">
    <property type="component" value="Unassembled WGS sequence"/>
</dbReference>
<dbReference type="SMART" id="SM00752">
    <property type="entry name" value="HTTM"/>
    <property type="match status" value="1"/>
</dbReference>
<keyword evidence="2 5" id="KW-0812">Transmembrane</keyword>
<organism evidence="7 8">
    <name type="scientific">Sphingomonas gei</name>
    <dbReference type="NCBI Taxonomy" id="1395960"/>
    <lineage>
        <taxon>Bacteria</taxon>
        <taxon>Pseudomonadati</taxon>
        <taxon>Pseudomonadota</taxon>
        <taxon>Alphaproteobacteria</taxon>
        <taxon>Sphingomonadales</taxon>
        <taxon>Sphingomonadaceae</taxon>
        <taxon>Sphingomonas</taxon>
    </lineage>
</organism>
<feature type="domain" description="HTTM-like" evidence="6">
    <location>
        <begin position="25"/>
        <end position="297"/>
    </location>
</feature>
<evidence type="ECO:0000259" key="6">
    <source>
        <dbReference type="SMART" id="SM00752"/>
    </source>
</evidence>
<keyword evidence="3 5" id="KW-1133">Transmembrane helix</keyword>
<dbReference type="InterPro" id="IPR052964">
    <property type="entry name" value="Sporulation_signal_mat"/>
</dbReference>
<feature type="transmembrane region" description="Helical" evidence="5">
    <location>
        <begin position="90"/>
        <end position="109"/>
    </location>
</feature>
<protein>
    <submittedName>
        <fullName evidence="7">HTTM domain-containing protein</fullName>
    </submittedName>
</protein>
<evidence type="ECO:0000256" key="4">
    <source>
        <dbReference type="ARBA" id="ARBA00023136"/>
    </source>
</evidence>
<feature type="transmembrane region" description="Helical" evidence="5">
    <location>
        <begin position="380"/>
        <end position="398"/>
    </location>
</feature>
<dbReference type="PANTHER" id="PTHR39535">
    <property type="entry name" value="SPORULATION-DELAYING PROTEIN SDPB"/>
    <property type="match status" value="1"/>
</dbReference>
<name>A0A4S1X3W9_9SPHN</name>
<evidence type="ECO:0000313" key="8">
    <source>
        <dbReference type="Proteomes" id="UP000306147"/>
    </source>
</evidence>
<evidence type="ECO:0000313" key="7">
    <source>
        <dbReference type="EMBL" id="TGX49610.1"/>
    </source>
</evidence>
<gene>
    <name evidence="7" type="ORF">E5A73_19035</name>
</gene>
<reference evidence="7 8" key="1">
    <citation type="submission" date="2019-04" db="EMBL/GenBank/DDBJ databases">
        <title>Sphingomonas psychrotolerans sp. nov., isolated from soil in the Tianshan Mountains, Xinjiang, China.</title>
        <authorList>
            <person name="Luo Y."/>
            <person name="Sheng H."/>
        </authorList>
    </citation>
    <scope>NUCLEOTIDE SEQUENCE [LARGE SCALE GENOMIC DNA]</scope>
    <source>
        <strain evidence="7 8">ZFGT-11</strain>
    </source>
</reference>
<dbReference type="PANTHER" id="PTHR39535:SF2">
    <property type="entry name" value="HTTM DOMAIN-CONTAINING PROTEIN"/>
    <property type="match status" value="1"/>
</dbReference>
<sequence>MISMARAAARTRVFAGRTFRSFAQVFAIDLRSLAAFRVILGAALLLRVLEILPNAAAFLSDEGVLPRGRFGQFDYADRASLYLLNGTPCFAIALLWLEGAGAICLIAGVRPRISAALCWVLHQSLVLRNPFIGSGGDVLAPLLLFWAMFLPIGARFSTEAVLAEPSAPTRVLNVATAGLLLQASYVYFFGAMMKTSPEWAVDGSAVYLALHNDAIATPLAYVLRGYVSVTQPLSFFVLWLEILTPILLFAPVQTDRLRLMVLPLLIAMHLGFRLFLDIGLFWVVSIASLVVFVPARFWDALHRPGRRATVAIYYEGSCGFYRKVVLLLGNILAGPTVSVLAAHDHGRMGALLTRARSWNRRFFALLTAAWTPARAYRLTPVAQVCLAWVLAFCLIWNFTGLRGVRRPQSLIAVADVAGVFGLTQSWGMFAPRPHVDYVLPVIEGRLADGSVVDVYHHHMAPPSYQWPAYPAGALGSSDWTGYFDALALRLTRNREAALLDYARYACRDWTAQHPNFPLREVRVTFLIGETLSAYASDRNAREAHRFACFV</sequence>